<evidence type="ECO:0000256" key="1">
    <source>
        <dbReference type="SAM" id="SignalP"/>
    </source>
</evidence>
<dbReference type="EMBL" id="JFBM01000004">
    <property type="protein sequence ID" value="KFU81939.1"/>
    <property type="molecule type" value="Genomic_DNA"/>
</dbReference>
<dbReference type="RefSeq" id="WP_034307001.1">
    <property type="nucleotide sequence ID" value="NZ_JFBM01000004.1"/>
</dbReference>
<name>A0A2P2FZ02_AMYLU</name>
<keyword evidence="3" id="KW-1185">Reference proteome</keyword>
<feature type="chain" id="PRO_5015160161" description="Secreted protein" evidence="1">
    <location>
        <begin position="27"/>
        <end position="114"/>
    </location>
</feature>
<evidence type="ECO:0008006" key="4">
    <source>
        <dbReference type="Google" id="ProtNLM"/>
    </source>
</evidence>
<protein>
    <recommendedName>
        <fullName evidence="4">Secreted protein</fullName>
    </recommendedName>
</protein>
<feature type="signal peptide" evidence="1">
    <location>
        <begin position="1"/>
        <end position="26"/>
    </location>
</feature>
<evidence type="ECO:0000313" key="3">
    <source>
        <dbReference type="Proteomes" id="UP000256220"/>
    </source>
</evidence>
<proteinExistence type="predicted"/>
<comment type="caution">
    <text evidence="2">The sequence shown here is derived from an EMBL/GenBank/DDBJ whole genome shotgun (WGS) entry which is preliminary data.</text>
</comment>
<keyword evidence="1" id="KW-0732">Signal</keyword>
<dbReference type="Proteomes" id="UP000256220">
    <property type="component" value="Unassembled WGS sequence"/>
</dbReference>
<reference evidence="2 3" key="1">
    <citation type="journal article" date="2014" name="Genome Announc.">
        <title>Draft Genome Sequence of Amycolatopsis lurida NRRL 2430, Producer of the Glycopeptide Family Antibiotic Ristocetin.</title>
        <authorList>
            <person name="Kwun M.J."/>
            <person name="Hong H.J."/>
        </authorList>
    </citation>
    <scope>NUCLEOTIDE SEQUENCE [LARGE SCALE GENOMIC DNA]</scope>
    <source>
        <strain evidence="2 3">NRRL 2430</strain>
    </source>
</reference>
<evidence type="ECO:0000313" key="2">
    <source>
        <dbReference type="EMBL" id="KFU81939.1"/>
    </source>
</evidence>
<dbReference type="AlphaFoldDB" id="A0A2P2FZ02"/>
<gene>
    <name evidence="2" type="ORF">BB31_06245</name>
</gene>
<accession>A0A2P2FZ02</accession>
<sequence>MRTRTAFLAVASAVALCFTIPAVASAAEGEFSYRYYDEDEELQMGVLVDPPSGECIEIPEIADWDVDAFRPRNDTDSRAVVFLDDDCASDSYFVLRPMGGRGSDRLLFRSVIFG</sequence>
<organism evidence="2 3">
    <name type="scientific">Amycolatopsis lurida NRRL 2430</name>
    <dbReference type="NCBI Taxonomy" id="1460371"/>
    <lineage>
        <taxon>Bacteria</taxon>
        <taxon>Bacillati</taxon>
        <taxon>Actinomycetota</taxon>
        <taxon>Actinomycetes</taxon>
        <taxon>Pseudonocardiales</taxon>
        <taxon>Pseudonocardiaceae</taxon>
        <taxon>Amycolatopsis</taxon>
    </lineage>
</organism>